<dbReference type="Pfam" id="PF00512">
    <property type="entry name" value="HisKA"/>
    <property type="match status" value="1"/>
</dbReference>
<dbReference type="Gene3D" id="6.10.340.10">
    <property type="match status" value="1"/>
</dbReference>
<dbReference type="SMART" id="SM00388">
    <property type="entry name" value="HisKA"/>
    <property type="match status" value="1"/>
</dbReference>
<accession>A0A5N0TNQ8</accession>
<keyword evidence="6 11" id="KW-0812">Transmembrane</keyword>
<dbReference type="Pfam" id="PF02518">
    <property type="entry name" value="HATPase_c"/>
    <property type="match status" value="1"/>
</dbReference>
<evidence type="ECO:0000313" key="14">
    <source>
        <dbReference type="EMBL" id="KAA9135837.1"/>
    </source>
</evidence>
<feature type="domain" description="Histidine kinase" evidence="12">
    <location>
        <begin position="156"/>
        <end position="371"/>
    </location>
</feature>
<keyword evidence="9" id="KW-0902">Two-component regulatory system</keyword>
<dbReference type="InterPro" id="IPR036890">
    <property type="entry name" value="HATPase_C_sf"/>
</dbReference>
<feature type="domain" description="HAMP" evidence="13">
    <location>
        <begin position="95"/>
        <end position="148"/>
    </location>
</feature>
<evidence type="ECO:0000256" key="10">
    <source>
        <dbReference type="ARBA" id="ARBA00023136"/>
    </source>
</evidence>
<protein>
    <recommendedName>
        <fullName evidence="3">histidine kinase</fullName>
        <ecNumber evidence="3">2.7.13.3</ecNumber>
    </recommendedName>
</protein>
<dbReference type="Pfam" id="PF00672">
    <property type="entry name" value="HAMP"/>
    <property type="match status" value="1"/>
</dbReference>
<evidence type="ECO:0000256" key="7">
    <source>
        <dbReference type="ARBA" id="ARBA00022777"/>
    </source>
</evidence>
<evidence type="ECO:0000256" key="3">
    <source>
        <dbReference type="ARBA" id="ARBA00012438"/>
    </source>
</evidence>
<reference evidence="15" key="1">
    <citation type="submission" date="2019-09" db="EMBL/GenBank/DDBJ databases">
        <title>Mumia zhuanghuii sp. nov. isolated from the intestinal contents of plateau pika (Ochotona curzoniae) in the Qinghai-Tibet plateau of China.</title>
        <authorList>
            <person name="Tian Z."/>
        </authorList>
    </citation>
    <scope>NUCLEOTIDE SEQUENCE [LARGE SCALE GENOMIC DNA]</scope>
    <source>
        <strain evidence="15">L-033</strain>
    </source>
</reference>
<evidence type="ECO:0000256" key="5">
    <source>
        <dbReference type="ARBA" id="ARBA00022679"/>
    </source>
</evidence>
<dbReference type="Gene3D" id="3.30.565.10">
    <property type="entry name" value="Histidine kinase-like ATPase, C-terminal domain"/>
    <property type="match status" value="1"/>
</dbReference>
<comment type="subcellular location">
    <subcellularLocation>
        <location evidence="2">Cell membrane</location>
    </subcellularLocation>
</comment>
<evidence type="ECO:0000256" key="1">
    <source>
        <dbReference type="ARBA" id="ARBA00000085"/>
    </source>
</evidence>
<dbReference type="EC" id="2.7.13.3" evidence="3"/>
<keyword evidence="4" id="KW-0597">Phosphoprotein</keyword>
<dbReference type="PANTHER" id="PTHR45436">
    <property type="entry name" value="SENSOR HISTIDINE KINASE YKOH"/>
    <property type="match status" value="1"/>
</dbReference>
<dbReference type="CDD" id="cd06225">
    <property type="entry name" value="HAMP"/>
    <property type="match status" value="1"/>
</dbReference>
<dbReference type="PANTHER" id="PTHR45436:SF5">
    <property type="entry name" value="SENSOR HISTIDINE KINASE TRCS"/>
    <property type="match status" value="1"/>
</dbReference>
<dbReference type="Proteomes" id="UP000326838">
    <property type="component" value="Unassembled WGS sequence"/>
</dbReference>
<dbReference type="SUPFAM" id="SSF55874">
    <property type="entry name" value="ATPase domain of HSP90 chaperone/DNA topoisomerase II/histidine kinase"/>
    <property type="match status" value="1"/>
</dbReference>
<feature type="transmembrane region" description="Helical" evidence="11">
    <location>
        <begin position="74"/>
        <end position="94"/>
    </location>
</feature>
<dbReference type="PROSITE" id="PS50885">
    <property type="entry name" value="HAMP"/>
    <property type="match status" value="1"/>
</dbReference>
<dbReference type="RefSeq" id="WP_150891691.1">
    <property type="nucleotide sequence ID" value="NZ_VYUY01000003.1"/>
</dbReference>
<evidence type="ECO:0000256" key="9">
    <source>
        <dbReference type="ARBA" id="ARBA00023012"/>
    </source>
</evidence>
<evidence type="ECO:0000256" key="4">
    <source>
        <dbReference type="ARBA" id="ARBA00022553"/>
    </source>
</evidence>
<dbReference type="InterPro" id="IPR005467">
    <property type="entry name" value="His_kinase_dom"/>
</dbReference>
<dbReference type="Gene3D" id="1.10.287.130">
    <property type="match status" value="1"/>
</dbReference>
<dbReference type="PRINTS" id="PR00344">
    <property type="entry name" value="BCTRLSENSOR"/>
</dbReference>
<dbReference type="InterPro" id="IPR036097">
    <property type="entry name" value="HisK_dim/P_sf"/>
</dbReference>
<evidence type="ECO:0000256" key="11">
    <source>
        <dbReference type="SAM" id="Phobius"/>
    </source>
</evidence>
<name>A0A5N0TNQ8_9MICO</name>
<keyword evidence="5" id="KW-0808">Transferase</keyword>
<dbReference type="CDD" id="cd00075">
    <property type="entry name" value="HATPase"/>
    <property type="match status" value="1"/>
</dbReference>
<evidence type="ECO:0000256" key="6">
    <source>
        <dbReference type="ARBA" id="ARBA00022692"/>
    </source>
</evidence>
<evidence type="ECO:0000259" key="12">
    <source>
        <dbReference type="PROSITE" id="PS50109"/>
    </source>
</evidence>
<dbReference type="SMART" id="SM00387">
    <property type="entry name" value="HATPase_c"/>
    <property type="match status" value="1"/>
</dbReference>
<dbReference type="GO" id="GO:0000155">
    <property type="term" value="F:phosphorelay sensor kinase activity"/>
    <property type="evidence" value="ECO:0007669"/>
    <property type="project" value="InterPro"/>
</dbReference>
<dbReference type="AlphaFoldDB" id="A0A5N0TNQ8"/>
<sequence>MAPDVGTGVVQRPAGLSIRIKLTLSYAGFLLVAGVAMFVVGFLILRFVPEGNLLQLDGGSAPNRGDLLAVFLRYAWWALGLLLVFGLAGGWFLAGRVLRPLSRITDAARLARDGSLRHRVHLPGRRDELTDLADAFDDMMARVEGTIDEQRRFAANASHELRTPLATVRTMLEVARADPDGRDVDLLLDRLATMNERSIALTEALLTLSRAEHGTLERIPVDLAGIVEDALLASRADAAAAGVRIHADLAPAPLAGNATLLAQLTTNLIRNALVHNLAGNGAAAVQVRRAEGTVRLTVSNTGAPLDPALVATLPEPFVRGAGRTRRLPDRDGAGLGLAIVASIVRAHAGTLLLTARPEGGLRVDVTLPVDYR</sequence>
<evidence type="ECO:0000256" key="8">
    <source>
        <dbReference type="ARBA" id="ARBA00022989"/>
    </source>
</evidence>
<feature type="transmembrane region" description="Helical" evidence="11">
    <location>
        <begin position="26"/>
        <end position="48"/>
    </location>
</feature>
<dbReference type="SMART" id="SM00304">
    <property type="entry name" value="HAMP"/>
    <property type="match status" value="1"/>
</dbReference>
<gene>
    <name evidence="14" type="ORF">F6B40_01230</name>
</gene>
<dbReference type="InterPro" id="IPR003594">
    <property type="entry name" value="HATPase_dom"/>
</dbReference>
<dbReference type="PROSITE" id="PS50109">
    <property type="entry name" value="HIS_KIN"/>
    <property type="match status" value="1"/>
</dbReference>
<dbReference type="EMBL" id="VYUY01000003">
    <property type="protein sequence ID" value="KAA9135837.1"/>
    <property type="molecule type" value="Genomic_DNA"/>
</dbReference>
<dbReference type="GO" id="GO:0005886">
    <property type="term" value="C:plasma membrane"/>
    <property type="evidence" value="ECO:0007669"/>
    <property type="project" value="UniProtKB-SubCell"/>
</dbReference>
<comment type="caution">
    <text evidence="14">The sequence shown here is derived from an EMBL/GenBank/DDBJ whole genome shotgun (WGS) entry which is preliminary data.</text>
</comment>
<comment type="catalytic activity">
    <reaction evidence="1">
        <text>ATP + protein L-histidine = ADP + protein N-phospho-L-histidine.</text>
        <dbReference type="EC" id="2.7.13.3"/>
    </reaction>
</comment>
<dbReference type="SUPFAM" id="SSF47384">
    <property type="entry name" value="Homodimeric domain of signal transducing histidine kinase"/>
    <property type="match status" value="1"/>
</dbReference>
<dbReference type="CDD" id="cd00082">
    <property type="entry name" value="HisKA"/>
    <property type="match status" value="1"/>
</dbReference>
<dbReference type="InterPro" id="IPR004358">
    <property type="entry name" value="Sig_transdc_His_kin-like_C"/>
</dbReference>
<keyword evidence="15" id="KW-1185">Reference proteome</keyword>
<keyword evidence="8 11" id="KW-1133">Transmembrane helix</keyword>
<dbReference type="InterPro" id="IPR050428">
    <property type="entry name" value="TCS_sensor_his_kinase"/>
</dbReference>
<dbReference type="SUPFAM" id="SSF158472">
    <property type="entry name" value="HAMP domain-like"/>
    <property type="match status" value="1"/>
</dbReference>
<keyword evidence="7 14" id="KW-0418">Kinase</keyword>
<evidence type="ECO:0000259" key="13">
    <source>
        <dbReference type="PROSITE" id="PS50885"/>
    </source>
</evidence>
<organism evidence="14 15">
    <name type="scientific">Microbacterium caowuchunii</name>
    <dbReference type="NCBI Taxonomy" id="2614638"/>
    <lineage>
        <taxon>Bacteria</taxon>
        <taxon>Bacillati</taxon>
        <taxon>Actinomycetota</taxon>
        <taxon>Actinomycetes</taxon>
        <taxon>Micrococcales</taxon>
        <taxon>Microbacteriaceae</taxon>
        <taxon>Microbacterium</taxon>
    </lineage>
</organism>
<proteinExistence type="predicted"/>
<dbReference type="InterPro" id="IPR003661">
    <property type="entry name" value="HisK_dim/P_dom"/>
</dbReference>
<dbReference type="InterPro" id="IPR003660">
    <property type="entry name" value="HAMP_dom"/>
</dbReference>
<evidence type="ECO:0000313" key="15">
    <source>
        <dbReference type="Proteomes" id="UP000326838"/>
    </source>
</evidence>
<keyword evidence="10 11" id="KW-0472">Membrane</keyword>
<evidence type="ECO:0000256" key="2">
    <source>
        <dbReference type="ARBA" id="ARBA00004236"/>
    </source>
</evidence>